<dbReference type="RefSeq" id="WP_014018155.1">
    <property type="nucleotide sequence ID" value="NC_015914.1"/>
</dbReference>
<gene>
    <name evidence="1" type="ordered locus">Cycma_0071</name>
</gene>
<dbReference type="AlphaFoldDB" id="G0IZ77"/>
<keyword evidence="2" id="KW-1185">Reference proteome</keyword>
<dbReference type="KEGG" id="cmr:Cycma_0071"/>
<dbReference type="STRING" id="880070.Cycma_0071"/>
<proteinExistence type="predicted"/>
<evidence type="ECO:0000313" key="2">
    <source>
        <dbReference type="Proteomes" id="UP000001635"/>
    </source>
</evidence>
<dbReference type="Pfam" id="PF07030">
    <property type="entry name" value="Phage_Mu_Gp36"/>
    <property type="match status" value="1"/>
</dbReference>
<accession>G0IZ77</accession>
<dbReference type="InterPro" id="IPR009752">
    <property type="entry name" value="Phage_Mu_GpJ"/>
</dbReference>
<name>G0IZ77_CYCMS</name>
<dbReference type="OrthoDB" id="881590at2"/>
<sequence>MLLKTDFKTHIYAELIDAITRADDSIIEEAIKSAESQAKGYLSRFDIDALFSTTGTDRDSMLMMYLKDLACWHFILLGNPNIHMEVVKERYNDAIKELGKIQSGKVVPHGWPPATSPEGADTYFHVSSAPKRETRY</sequence>
<evidence type="ECO:0008006" key="3">
    <source>
        <dbReference type="Google" id="ProtNLM"/>
    </source>
</evidence>
<dbReference type="eggNOG" id="COG4387">
    <property type="taxonomic scope" value="Bacteria"/>
</dbReference>
<evidence type="ECO:0000313" key="1">
    <source>
        <dbReference type="EMBL" id="AEL23856.1"/>
    </source>
</evidence>
<reference evidence="2" key="1">
    <citation type="submission" date="2011-07" db="EMBL/GenBank/DDBJ databases">
        <title>The complete genome of Cyclobacterium marinum DSM 745.</title>
        <authorList>
            <person name="Lucas S."/>
            <person name="Han J."/>
            <person name="Lapidus A."/>
            <person name="Bruce D."/>
            <person name="Goodwin L."/>
            <person name="Pitluck S."/>
            <person name="Peters L."/>
            <person name="Kyrpides N."/>
            <person name="Mavromatis K."/>
            <person name="Ivanova N."/>
            <person name="Ovchinnikova G."/>
            <person name="Chertkov O."/>
            <person name="Detter J.C."/>
            <person name="Tapia R."/>
            <person name="Han C."/>
            <person name="Land M."/>
            <person name="Hauser L."/>
            <person name="Markowitz V."/>
            <person name="Cheng J.-F."/>
            <person name="Hugenholtz P."/>
            <person name="Woyke T."/>
            <person name="Wu D."/>
            <person name="Tindall B."/>
            <person name="Schuetze A."/>
            <person name="Brambilla E."/>
            <person name="Klenk H.-P."/>
            <person name="Eisen J.A."/>
        </authorList>
    </citation>
    <scope>NUCLEOTIDE SEQUENCE [LARGE SCALE GENOMIC DNA]</scope>
    <source>
        <strain evidence="2">ATCC 25205 / DSM 745 / LMG 13164 / NCIMB 1802</strain>
    </source>
</reference>
<dbReference type="Proteomes" id="UP000001635">
    <property type="component" value="Chromosome"/>
</dbReference>
<protein>
    <recommendedName>
        <fullName evidence="3">DUF1320 domain-containing protein</fullName>
    </recommendedName>
</protein>
<organism evidence="1 2">
    <name type="scientific">Cyclobacterium marinum (strain ATCC 25205 / DSM 745 / LMG 13164 / NCIMB 1802)</name>
    <name type="common">Flectobacillus marinus</name>
    <dbReference type="NCBI Taxonomy" id="880070"/>
    <lineage>
        <taxon>Bacteria</taxon>
        <taxon>Pseudomonadati</taxon>
        <taxon>Bacteroidota</taxon>
        <taxon>Cytophagia</taxon>
        <taxon>Cytophagales</taxon>
        <taxon>Cyclobacteriaceae</taxon>
        <taxon>Cyclobacterium</taxon>
    </lineage>
</organism>
<dbReference type="EMBL" id="CP002955">
    <property type="protein sequence ID" value="AEL23856.1"/>
    <property type="molecule type" value="Genomic_DNA"/>
</dbReference>
<dbReference type="HOGENOM" id="CLU_123734_0_0_10"/>